<dbReference type="RefSeq" id="WP_207363233.1">
    <property type="nucleotide sequence ID" value="NZ_JAFMYV010000002.1"/>
</dbReference>
<comment type="caution">
    <text evidence="1">The sequence shown here is derived from an EMBL/GenBank/DDBJ whole genome shotgun (WGS) entry which is preliminary data.</text>
</comment>
<accession>A0A939K3I2</accession>
<reference evidence="1" key="1">
    <citation type="submission" date="2021-03" db="EMBL/GenBank/DDBJ databases">
        <title>Fibrella sp. HMF5335 genome sequencing and assembly.</title>
        <authorList>
            <person name="Kang H."/>
            <person name="Kim H."/>
            <person name="Bae S."/>
            <person name="Joh K."/>
        </authorList>
    </citation>
    <scope>NUCLEOTIDE SEQUENCE</scope>
    <source>
        <strain evidence="1">HMF5335</strain>
    </source>
</reference>
<dbReference type="EMBL" id="JAFMYV010000002">
    <property type="protein sequence ID" value="MBO0935663.1"/>
    <property type="molecule type" value="Genomic_DNA"/>
</dbReference>
<dbReference type="InterPro" id="IPR041408">
    <property type="entry name" value="Hcp_Tssd"/>
</dbReference>
<dbReference type="AlphaFoldDB" id="A0A939K3I2"/>
<evidence type="ECO:0000313" key="1">
    <source>
        <dbReference type="EMBL" id="MBO0935663.1"/>
    </source>
</evidence>
<evidence type="ECO:0000313" key="2">
    <source>
        <dbReference type="Proteomes" id="UP000664034"/>
    </source>
</evidence>
<proteinExistence type="predicted"/>
<gene>
    <name evidence="1" type="ORF">J2I47_03795</name>
</gene>
<sequence>MASSFEAHFTMTGLARPLRVLTSRVSFSQPVNRQGRPTAGVRSGQISVHLMGDDEAQLTQWAIDPMKSLGGSITYIDPETRMTFRTLTFRDTYCVSYHEIFTIGDSVGAYTFELGLTARELHVDSNLHDNMWSNWIPGQG</sequence>
<dbReference type="Pfam" id="PF17642">
    <property type="entry name" value="TssD"/>
    <property type="match status" value="1"/>
</dbReference>
<protein>
    <submittedName>
        <fullName evidence="1">Uncharacterized protein</fullName>
    </submittedName>
</protein>
<dbReference type="Proteomes" id="UP000664034">
    <property type="component" value="Unassembled WGS sequence"/>
</dbReference>
<name>A0A939K3I2_9BACT</name>
<organism evidence="1 2">
    <name type="scientific">Fibrella rubiginis</name>
    <dbReference type="NCBI Taxonomy" id="2817060"/>
    <lineage>
        <taxon>Bacteria</taxon>
        <taxon>Pseudomonadati</taxon>
        <taxon>Bacteroidota</taxon>
        <taxon>Cytophagia</taxon>
        <taxon>Cytophagales</taxon>
        <taxon>Spirosomataceae</taxon>
        <taxon>Fibrella</taxon>
    </lineage>
</organism>
<dbReference type="GO" id="GO:0033104">
    <property type="term" value="C:type VI protein secretion system complex"/>
    <property type="evidence" value="ECO:0007669"/>
    <property type="project" value="InterPro"/>
</dbReference>
<keyword evidence="2" id="KW-1185">Reference proteome</keyword>